<reference evidence="3" key="1">
    <citation type="journal article" date="2019" name="Int. J. Syst. Evol. Microbiol.">
        <title>The Global Catalogue of Microorganisms (GCM) 10K type strain sequencing project: providing services to taxonomists for standard genome sequencing and annotation.</title>
        <authorList>
            <consortium name="The Broad Institute Genomics Platform"/>
            <consortium name="The Broad Institute Genome Sequencing Center for Infectious Disease"/>
            <person name="Wu L."/>
            <person name="Ma J."/>
        </authorList>
    </citation>
    <scope>NUCLEOTIDE SEQUENCE [LARGE SCALE GENOMIC DNA]</scope>
    <source>
        <strain evidence="3">JCM 17983</strain>
    </source>
</reference>
<feature type="region of interest" description="Disordered" evidence="1">
    <location>
        <begin position="1"/>
        <end position="40"/>
    </location>
</feature>
<sequence>MLVQQPVTQPVDEQQRGRPHRGQAEGRRPARRHGRQEGRHHIVQAGAIGIGRDELGGLHGRILAEGRRTRYVDVA</sequence>
<keyword evidence="3" id="KW-1185">Reference proteome</keyword>
<comment type="caution">
    <text evidence="2">The sequence shown here is derived from an EMBL/GenBank/DDBJ whole genome shotgun (WGS) entry which is preliminary data.</text>
</comment>
<dbReference type="EMBL" id="BAABHQ010000021">
    <property type="protein sequence ID" value="GAA4891746.1"/>
    <property type="molecule type" value="Genomic_DNA"/>
</dbReference>
<gene>
    <name evidence="2" type="ORF">GCM10023203_51920</name>
</gene>
<evidence type="ECO:0000256" key="1">
    <source>
        <dbReference type="SAM" id="MobiDB-lite"/>
    </source>
</evidence>
<name>A0ABP9F3B8_9PSEU</name>
<accession>A0ABP9F3B8</accession>
<evidence type="ECO:0000313" key="2">
    <source>
        <dbReference type="EMBL" id="GAA4891746.1"/>
    </source>
</evidence>
<feature type="compositionally biased region" description="Polar residues" evidence="1">
    <location>
        <begin position="1"/>
        <end position="12"/>
    </location>
</feature>
<evidence type="ECO:0000313" key="3">
    <source>
        <dbReference type="Proteomes" id="UP001500457"/>
    </source>
</evidence>
<dbReference type="Proteomes" id="UP001500457">
    <property type="component" value="Unassembled WGS sequence"/>
</dbReference>
<organism evidence="2 3">
    <name type="scientific">Actinomycetospora straminea</name>
    <dbReference type="NCBI Taxonomy" id="663607"/>
    <lineage>
        <taxon>Bacteria</taxon>
        <taxon>Bacillati</taxon>
        <taxon>Actinomycetota</taxon>
        <taxon>Actinomycetes</taxon>
        <taxon>Pseudonocardiales</taxon>
        <taxon>Pseudonocardiaceae</taxon>
        <taxon>Actinomycetospora</taxon>
    </lineage>
</organism>
<proteinExistence type="predicted"/>
<protein>
    <submittedName>
        <fullName evidence="2">Uncharacterized protein</fullName>
    </submittedName>
</protein>